<feature type="domain" description="Transglycosylase SLT" evidence="3">
    <location>
        <begin position="37"/>
        <end position="125"/>
    </location>
</feature>
<sequence length="195" mass="21276">MSGGSFDRCDGGGFSPAWWLDPKVEARRAYHFAMVAAVACEFGVPTSLLDAVIAQESGYKHWALSHKGAMGMMQIMPGTARQLGLADPFNSLANMRAGARYLREQLDRFGRVDLALAAYNAGPHRRSLREGRLPIIAETLNYVRTIMTNWARLAPRNVEIATVDRGAIAAAAVESSGFRSVNLVRYDGLSQAQAF</sequence>
<name>A0ABW4MIV0_9SPHN</name>
<evidence type="ECO:0000313" key="5">
    <source>
        <dbReference type="Proteomes" id="UP001597215"/>
    </source>
</evidence>
<dbReference type="Pfam" id="PF01464">
    <property type="entry name" value="SLT"/>
    <property type="match status" value="1"/>
</dbReference>
<evidence type="ECO:0000256" key="2">
    <source>
        <dbReference type="ARBA" id="ARBA00009387"/>
    </source>
</evidence>
<comment type="similarity">
    <text evidence="1">Belongs to the transglycosylase Slt family.</text>
</comment>
<evidence type="ECO:0000259" key="3">
    <source>
        <dbReference type="Pfam" id="PF01464"/>
    </source>
</evidence>
<dbReference type="RefSeq" id="WP_381516446.1">
    <property type="nucleotide sequence ID" value="NZ_JBHUEL010000014.1"/>
</dbReference>
<keyword evidence="5" id="KW-1185">Reference proteome</keyword>
<dbReference type="EMBL" id="JBHUEL010000014">
    <property type="protein sequence ID" value="MFD1768116.1"/>
    <property type="molecule type" value="Genomic_DNA"/>
</dbReference>
<comment type="caution">
    <text evidence="4">The sequence shown here is derived from an EMBL/GenBank/DDBJ whole genome shotgun (WGS) entry which is preliminary data.</text>
</comment>
<dbReference type="Proteomes" id="UP001597215">
    <property type="component" value="Unassembled WGS sequence"/>
</dbReference>
<evidence type="ECO:0000313" key="4">
    <source>
        <dbReference type="EMBL" id="MFD1768116.1"/>
    </source>
</evidence>
<gene>
    <name evidence="4" type="ORF">ACFSAG_14845</name>
</gene>
<proteinExistence type="inferred from homology"/>
<dbReference type="CDD" id="cd00254">
    <property type="entry name" value="LT-like"/>
    <property type="match status" value="1"/>
</dbReference>
<keyword evidence="4" id="KW-0456">Lyase</keyword>
<dbReference type="InterPro" id="IPR008258">
    <property type="entry name" value="Transglycosylase_SLT_dom_1"/>
</dbReference>
<protein>
    <submittedName>
        <fullName evidence="4">Lytic transglycosylase domain-containing protein</fullName>
        <ecNumber evidence="4">4.2.2.n1</ecNumber>
    </submittedName>
</protein>
<dbReference type="GO" id="GO:0016829">
    <property type="term" value="F:lyase activity"/>
    <property type="evidence" value="ECO:0007669"/>
    <property type="project" value="UniProtKB-KW"/>
</dbReference>
<dbReference type="Gene3D" id="1.10.530.10">
    <property type="match status" value="1"/>
</dbReference>
<dbReference type="PANTHER" id="PTHR37423:SF2">
    <property type="entry name" value="MEMBRANE-BOUND LYTIC MUREIN TRANSGLYCOSYLASE C"/>
    <property type="match status" value="1"/>
</dbReference>
<dbReference type="SUPFAM" id="SSF53955">
    <property type="entry name" value="Lysozyme-like"/>
    <property type="match status" value="1"/>
</dbReference>
<dbReference type="PANTHER" id="PTHR37423">
    <property type="entry name" value="SOLUBLE LYTIC MUREIN TRANSGLYCOSYLASE-RELATED"/>
    <property type="match status" value="1"/>
</dbReference>
<organism evidence="4 5">
    <name type="scientific">Sphingorhabdus buctiana</name>
    <dbReference type="NCBI Taxonomy" id="1508805"/>
    <lineage>
        <taxon>Bacteria</taxon>
        <taxon>Pseudomonadati</taxon>
        <taxon>Pseudomonadota</taxon>
        <taxon>Alphaproteobacteria</taxon>
        <taxon>Sphingomonadales</taxon>
        <taxon>Sphingomonadaceae</taxon>
        <taxon>Sphingorhabdus</taxon>
    </lineage>
</organism>
<dbReference type="InterPro" id="IPR023346">
    <property type="entry name" value="Lysozyme-like_dom_sf"/>
</dbReference>
<dbReference type="EC" id="4.2.2.n1" evidence="4"/>
<evidence type="ECO:0000256" key="1">
    <source>
        <dbReference type="ARBA" id="ARBA00007734"/>
    </source>
</evidence>
<comment type="similarity">
    <text evidence="2">Belongs to the virb1 family.</text>
</comment>
<reference evidence="5" key="1">
    <citation type="journal article" date="2019" name="Int. J. Syst. Evol. Microbiol.">
        <title>The Global Catalogue of Microorganisms (GCM) 10K type strain sequencing project: providing services to taxonomists for standard genome sequencing and annotation.</title>
        <authorList>
            <consortium name="The Broad Institute Genomics Platform"/>
            <consortium name="The Broad Institute Genome Sequencing Center for Infectious Disease"/>
            <person name="Wu L."/>
            <person name="Ma J."/>
        </authorList>
    </citation>
    <scope>NUCLEOTIDE SEQUENCE [LARGE SCALE GENOMIC DNA]</scope>
    <source>
        <strain evidence="5">CGMCC 1.12449</strain>
    </source>
</reference>
<accession>A0ABW4MIV0</accession>